<feature type="region of interest" description="Disordered" evidence="1">
    <location>
        <begin position="36"/>
        <end position="99"/>
    </location>
</feature>
<dbReference type="Proteomes" id="UP000078546">
    <property type="component" value="Unassembled WGS sequence"/>
</dbReference>
<feature type="compositionally biased region" description="Basic and acidic residues" evidence="1">
    <location>
        <begin position="36"/>
        <end position="60"/>
    </location>
</feature>
<feature type="transmembrane region" description="Helical" evidence="2">
    <location>
        <begin position="6"/>
        <end position="25"/>
    </location>
</feature>
<feature type="compositionally biased region" description="Acidic residues" evidence="1">
    <location>
        <begin position="61"/>
        <end position="99"/>
    </location>
</feature>
<feature type="non-terminal residue" evidence="3">
    <location>
        <position position="197"/>
    </location>
</feature>
<reference evidence="4" key="1">
    <citation type="submission" date="2016-05" db="EMBL/GenBank/DDBJ databases">
        <authorList>
            <person name="Naeem Raeece"/>
        </authorList>
    </citation>
    <scope>NUCLEOTIDE SEQUENCE [LARGE SCALE GENOMIC DNA]</scope>
</reference>
<evidence type="ECO:0000313" key="4">
    <source>
        <dbReference type="Proteomes" id="UP000078546"/>
    </source>
</evidence>
<evidence type="ECO:0000313" key="3">
    <source>
        <dbReference type="EMBL" id="SBT02400.1"/>
    </source>
</evidence>
<keyword evidence="2" id="KW-1133">Transmembrane helix</keyword>
<evidence type="ECO:0000256" key="1">
    <source>
        <dbReference type="SAM" id="MobiDB-lite"/>
    </source>
</evidence>
<name>A0A1A8XCH8_PLAOA</name>
<dbReference type="EMBL" id="FLQV01003378">
    <property type="protein sequence ID" value="SBT02400.1"/>
    <property type="molecule type" value="Genomic_DNA"/>
</dbReference>
<keyword evidence="2" id="KW-0812">Transmembrane</keyword>
<sequence length="197" mass="22927">MLKGIFMGGFAILNGINTVILKFFFISSEKGARVLVEDEGEEKIKNVETRQEAAREKEARQEEDEEDEDEDEEDEDEEDEDEDEDEEDEEEDEDEEVIESECNKIPPELCSSNCHIHKLNLCETKDIKLLCDYLENYSDVTKKSPIESEISNSSYCKSFNKIIDMYNDKTKCKDDNSNSEYCQVVKHCRDKYPNENV</sequence>
<gene>
    <name evidence="3" type="ORF">POVCU1_076470</name>
</gene>
<dbReference type="AlphaFoldDB" id="A0A1A8XCH8"/>
<protein>
    <submittedName>
        <fullName evidence="3">PIR Superfamily Protein</fullName>
    </submittedName>
</protein>
<accession>A0A1A8XCH8</accession>
<keyword evidence="2" id="KW-0472">Membrane</keyword>
<organism evidence="3 4">
    <name type="scientific">Plasmodium ovale curtisi</name>
    <dbReference type="NCBI Taxonomy" id="864141"/>
    <lineage>
        <taxon>Eukaryota</taxon>
        <taxon>Sar</taxon>
        <taxon>Alveolata</taxon>
        <taxon>Apicomplexa</taxon>
        <taxon>Aconoidasida</taxon>
        <taxon>Haemosporida</taxon>
        <taxon>Plasmodiidae</taxon>
        <taxon>Plasmodium</taxon>
        <taxon>Plasmodium (Plasmodium)</taxon>
    </lineage>
</organism>
<proteinExistence type="predicted"/>
<evidence type="ECO:0000256" key="2">
    <source>
        <dbReference type="SAM" id="Phobius"/>
    </source>
</evidence>